<protein>
    <submittedName>
        <fullName evidence="1">Uncharacterized protein</fullName>
    </submittedName>
</protein>
<proteinExistence type="predicted"/>
<accession>A0ACC2BQK9</accession>
<evidence type="ECO:0000313" key="2">
    <source>
        <dbReference type="Proteomes" id="UP001162992"/>
    </source>
</evidence>
<gene>
    <name evidence="1" type="ORF">O6H91_14G070600</name>
</gene>
<comment type="caution">
    <text evidence="1">The sequence shown here is derived from an EMBL/GenBank/DDBJ whole genome shotgun (WGS) entry which is preliminary data.</text>
</comment>
<keyword evidence="2" id="KW-1185">Reference proteome</keyword>
<sequence>MMKRAAMEGLFAVALSLFIRCRSLSLSLSLSLSSSNFFPLVDGCLSLDGGGWSWELSSLLFKIKKPFRVFSCDMKGLMCGSRLLLCAWVFLKVIVDSVCIFLSVFA</sequence>
<name>A0ACC2BQK9_DIPCM</name>
<dbReference type="Proteomes" id="UP001162992">
    <property type="component" value="Chromosome 14"/>
</dbReference>
<organism evidence="1 2">
    <name type="scientific">Diphasiastrum complanatum</name>
    <name type="common">Issler's clubmoss</name>
    <name type="synonym">Lycopodium complanatum</name>
    <dbReference type="NCBI Taxonomy" id="34168"/>
    <lineage>
        <taxon>Eukaryota</taxon>
        <taxon>Viridiplantae</taxon>
        <taxon>Streptophyta</taxon>
        <taxon>Embryophyta</taxon>
        <taxon>Tracheophyta</taxon>
        <taxon>Lycopodiopsida</taxon>
        <taxon>Lycopodiales</taxon>
        <taxon>Lycopodiaceae</taxon>
        <taxon>Lycopodioideae</taxon>
        <taxon>Diphasiastrum</taxon>
    </lineage>
</organism>
<dbReference type="EMBL" id="CM055105">
    <property type="protein sequence ID" value="KAJ7532062.1"/>
    <property type="molecule type" value="Genomic_DNA"/>
</dbReference>
<reference evidence="2" key="1">
    <citation type="journal article" date="2024" name="Proc. Natl. Acad. Sci. U.S.A.">
        <title>Extraordinary preservation of gene collinearity over three hundred million years revealed in homosporous lycophytes.</title>
        <authorList>
            <person name="Li C."/>
            <person name="Wickell D."/>
            <person name="Kuo L.Y."/>
            <person name="Chen X."/>
            <person name="Nie B."/>
            <person name="Liao X."/>
            <person name="Peng D."/>
            <person name="Ji J."/>
            <person name="Jenkins J."/>
            <person name="Williams M."/>
            <person name="Shu S."/>
            <person name="Plott C."/>
            <person name="Barry K."/>
            <person name="Rajasekar S."/>
            <person name="Grimwood J."/>
            <person name="Han X."/>
            <person name="Sun S."/>
            <person name="Hou Z."/>
            <person name="He W."/>
            <person name="Dai G."/>
            <person name="Sun C."/>
            <person name="Schmutz J."/>
            <person name="Leebens-Mack J.H."/>
            <person name="Li F.W."/>
            <person name="Wang L."/>
        </authorList>
    </citation>
    <scope>NUCLEOTIDE SEQUENCE [LARGE SCALE GENOMIC DNA]</scope>
    <source>
        <strain evidence="2">cv. PW_Plant_1</strain>
    </source>
</reference>
<evidence type="ECO:0000313" key="1">
    <source>
        <dbReference type="EMBL" id="KAJ7532062.1"/>
    </source>
</evidence>